<evidence type="ECO:0000313" key="4">
    <source>
        <dbReference type="Proteomes" id="UP000183815"/>
    </source>
</evidence>
<dbReference type="InterPro" id="IPR045886">
    <property type="entry name" value="ThiF/MoeB/HesA"/>
</dbReference>
<dbReference type="PROSITE" id="PS50206">
    <property type="entry name" value="RHODANESE_3"/>
    <property type="match status" value="1"/>
</dbReference>
<dbReference type="SUPFAM" id="SSF69572">
    <property type="entry name" value="Activating enzymes of the ubiquitin-like proteins"/>
    <property type="match status" value="1"/>
</dbReference>
<reference evidence="3 4" key="1">
    <citation type="submission" date="2016-08" db="EMBL/GenBank/DDBJ databases">
        <title>New Insights into Marine Group III Euryarchaeota, from dark to light.</title>
        <authorList>
            <person name="Haro-Moreno J.M."/>
            <person name="Rodriguez-Valera F."/>
            <person name="Lopez-Garcia P."/>
            <person name="Moreira D."/>
            <person name="Martin-Cuadrado A.B."/>
        </authorList>
    </citation>
    <scope>NUCLEOTIDE SEQUENCE [LARGE SCALE GENOMIC DNA]</scope>
    <source>
        <strain evidence="3">CG-Bathy1</strain>
    </source>
</reference>
<dbReference type="AlphaFoldDB" id="A0A1J5THM0"/>
<feature type="domain" description="Rhodanese" evidence="2">
    <location>
        <begin position="272"/>
        <end position="360"/>
    </location>
</feature>
<dbReference type="Proteomes" id="UP000183815">
    <property type="component" value="Unassembled WGS sequence"/>
</dbReference>
<accession>A0A1J5THM0</accession>
<evidence type="ECO:0000313" key="3">
    <source>
        <dbReference type="EMBL" id="OIR15672.1"/>
    </source>
</evidence>
<evidence type="ECO:0000256" key="1">
    <source>
        <dbReference type="ARBA" id="ARBA00009919"/>
    </source>
</evidence>
<dbReference type="InterPro" id="IPR000594">
    <property type="entry name" value="ThiF_NAD_FAD-bd"/>
</dbReference>
<comment type="similarity">
    <text evidence="1">Belongs to the HesA/MoeB/ThiF family.</text>
</comment>
<dbReference type="InterPro" id="IPR035985">
    <property type="entry name" value="Ubiquitin-activating_enz"/>
</dbReference>
<dbReference type="FunFam" id="3.40.50.720:FF:000080">
    <property type="entry name" value="Thiazole biosynthesis adenylyltransferase ThiF"/>
    <property type="match status" value="1"/>
</dbReference>
<dbReference type="InterPro" id="IPR036873">
    <property type="entry name" value="Rhodanese-like_dom_sf"/>
</dbReference>
<proteinExistence type="inferred from homology"/>
<evidence type="ECO:0000259" key="2">
    <source>
        <dbReference type="PROSITE" id="PS50206"/>
    </source>
</evidence>
<dbReference type="Gene3D" id="3.40.250.10">
    <property type="entry name" value="Rhodanese-like domain"/>
    <property type="match status" value="1"/>
</dbReference>
<dbReference type="Pfam" id="PF00899">
    <property type="entry name" value="ThiF"/>
    <property type="match status" value="1"/>
</dbReference>
<sequence length="362" mass="39720">MTSNSDQRYSRQIKLPELGRKGQSKLKKSKVLVVGLGGLGCPSSQYLVSAGVGDILLVDGDKIEFSNIHRQPLFRESDIGKFKAEISADVLSKINSDITINFLNEYLSESNAKDLIANVDIVVDGTDNIESRYLINKFCSSMKKPWVHGSLRRFSGQVAFFHPNSSCYGCLYPNPPSPDSIEDCSLTGVIGAVPGVIGSLEALKTIMFLSGNGPETSQLLFFDGHKGTTKEIIISQDSNCNFCKDSVSEVQKQDISISPYLSPEELDILLKSSNPPLLIDVRENSERNISRIDANDIHIPMREIASSIDKIPNDGNMVIYCHIGIRSHSASEWLKSQGKSSSTLIGGIDSWSLKVDSNVPRY</sequence>
<gene>
    <name evidence="3" type="ORF">BEU04_01870</name>
</gene>
<dbReference type="Gene3D" id="3.40.50.720">
    <property type="entry name" value="NAD(P)-binding Rossmann-like Domain"/>
    <property type="match status" value="1"/>
</dbReference>
<comment type="caution">
    <text evidence="3">The sequence shown here is derived from an EMBL/GenBank/DDBJ whole genome shotgun (WGS) entry which is preliminary data.</text>
</comment>
<dbReference type="PANTHER" id="PTHR10953:SF102">
    <property type="entry name" value="ADENYLYLTRANSFERASE AND SULFURTRANSFERASE MOCS3"/>
    <property type="match status" value="1"/>
</dbReference>
<dbReference type="GO" id="GO:0008641">
    <property type="term" value="F:ubiquitin-like modifier activating enzyme activity"/>
    <property type="evidence" value="ECO:0007669"/>
    <property type="project" value="InterPro"/>
</dbReference>
<dbReference type="GO" id="GO:0005737">
    <property type="term" value="C:cytoplasm"/>
    <property type="evidence" value="ECO:0007669"/>
    <property type="project" value="TreeGrafter"/>
</dbReference>
<organism evidence="3 4">
    <name type="scientific">Marine Group III euryarchaeote CG-Bathy1</name>
    <dbReference type="NCBI Taxonomy" id="1889001"/>
    <lineage>
        <taxon>Archaea</taxon>
        <taxon>Methanobacteriati</taxon>
        <taxon>Thermoplasmatota</taxon>
        <taxon>Thermoplasmata</taxon>
        <taxon>Candidatus Thermoprofundales</taxon>
    </lineage>
</organism>
<dbReference type="GO" id="GO:0016779">
    <property type="term" value="F:nucleotidyltransferase activity"/>
    <property type="evidence" value="ECO:0007669"/>
    <property type="project" value="TreeGrafter"/>
</dbReference>
<dbReference type="PANTHER" id="PTHR10953">
    <property type="entry name" value="UBIQUITIN-ACTIVATING ENZYME E1"/>
    <property type="match status" value="1"/>
</dbReference>
<protein>
    <recommendedName>
        <fullName evidence="2">Rhodanese domain-containing protein</fullName>
    </recommendedName>
</protein>
<dbReference type="Pfam" id="PF00581">
    <property type="entry name" value="Rhodanese"/>
    <property type="match status" value="1"/>
</dbReference>
<dbReference type="SMART" id="SM00450">
    <property type="entry name" value="RHOD"/>
    <property type="match status" value="1"/>
</dbReference>
<dbReference type="GO" id="GO:0004792">
    <property type="term" value="F:thiosulfate-cyanide sulfurtransferase activity"/>
    <property type="evidence" value="ECO:0007669"/>
    <property type="project" value="TreeGrafter"/>
</dbReference>
<dbReference type="EMBL" id="MIYU01000016">
    <property type="protein sequence ID" value="OIR15672.1"/>
    <property type="molecule type" value="Genomic_DNA"/>
</dbReference>
<dbReference type="InterPro" id="IPR001763">
    <property type="entry name" value="Rhodanese-like_dom"/>
</dbReference>
<name>A0A1J5THM0_9ARCH</name>
<dbReference type="CDD" id="cd00757">
    <property type="entry name" value="ThiF_MoeB_HesA_family"/>
    <property type="match status" value="1"/>
</dbReference>